<organism evidence="1 2">
    <name type="scientific">Pleurodeles waltl</name>
    <name type="common">Iberian ribbed newt</name>
    <dbReference type="NCBI Taxonomy" id="8319"/>
    <lineage>
        <taxon>Eukaryota</taxon>
        <taxon>Metazoa</taxon>
        <taxon>Chordata</taxon>
        <taxon>Craniata</taxon>
        <taxon>Vertebrata</taxon>
        <taxon>Euteleostomi</taxon>
        <taxon>Amphibia</taxon>
        <taxon>Batrachia</taxon>
        <taxon>Caudata</taxon>
        <taxon>Salamandroidea</taxon>
        <taxon>Salamandridae</taxon>
        <taxon>Pleurodelinae</taxon>
        <taxon>Pleurodeles</taxon>
    </lineage>
</organism>
<evidence type="ECO:0000313" key="2">
    <source>
        <dbReference type="Proteomes" id="UP001066276"/>
    </source>
</evidence>
<dbReference type="EMBL" id="JANPWB010000011">
    <property type="protein sequence ID" value="KAJ1132768.1"/>
    <property type="molecule type" value="Genomic_DNA"/>
</dbReference>
<gene>
    <name evidence="1" type="ORF">NDU88_011071</name>
</gene>
<accession>A0AAV7Q215</accession>
<proteinExistence type="predicted"/>
<dbReference type="AlphaFoldDB" id="A0AAV7Q215"/>
<evidence type="ECO:0000313" key="1">
    <source>
        <dbReference type="EMBL" id="KAJ1132768.1"/>
    </source>
</evidence>
<name>A0AAV7Q215_PLEWA</name>
<protein>
    <submittedName>
        <fullName evidence="1">Uncharacterized protein</fullName>
    </submittedName>
</protein>
<dbReference type="Proteomes" id="UP001066276">
    <property type="component" value="Chromosome 7"/>
</dbReference>
<sequence>MQCTGLQEQFTGSAYKEYDASAAHWPPGAGYCQCLLKERDASAVHWPAGAGYCQCMQRERDASSVHCSVGAGYLQYIQRERDAVHWPAGAGHCQCIQREHDAYLEEQVTGSQWRFLHEGPAPAAARLPGASWPCSGPAPLPPSPFCSRPQRTDEDGTCLPPAFRFAKKNNIDFELQLLNLSKAATAGRACRERVMQVLCSGPQEQVTGRACRERVMQVLCTGPQEQVTGRACRERVMQVLCSGPQEQVTGRACRERVMQVLCSGPQEQVTGRACRERVMQVLCTGPQEQVTGRACRERVMQVLCSGPQEQVTGRACRERVIIARLHRPHKVDESWGQFAALGRRVKAVAALRIELWQCLSLAFGSGHRPPCPSATPAGPQKQTLPLPRLFLALPRFAS</sequence>
<keyword evidence="2" id="KW-1185">Reference proteome</keyword>
<reference evidence="1" key="1">
    <citation type="journal article" date="2022" name="bioRxiv">
        <title>Sequencing and chromosome-scale assembly of the giantPleurodeles waltlgenome.</title>
        <authorList>
            <person name="Brown T."/>
            <person name="Elewa A."/>
            <person name="Iarovenko S."/>
            <person name="Subramanian E."/>
            <person name="Araus A.J."/>
            <person name="Petzold A."/>
            <person name="Susuki M."/>
            <person name="Suzuki K.-i.T."/>
            <person name="Hayashi T."/>
            <person name="Toyoda A."/>
            <person name="Oliveira C."/>
            <person name="Osipova E."/>
            <person name="Leigh N.D."/>
            <person name="Simon A."/>
            <person name="Yun M.H."/>
        </authorList>
    </citation>
    <scope>NUCLEOTIDE SEQUENCE</scope>
    <source>
        <strain evidence="1">20211129_DDA</strain>
        <tissue evidence="1">Liver</tissue>
    </source>
</reference>
<comment type="caution">
    <text evidence="1">The sequence shown here is derived from an EMBL/GenBank/DDBJ whole genome shotgun (WGS) entry which is preliminary data.</text>
</comment>